<evidence type="ECO:0000313" key="1">
    <source>
        <dbReference type="EMBL" id="KOC59585.1"/>
    </source>
</evidence>
<name>A0A0L7QLU8_9HYME</name>
<dbReference type="EMBL" id="KQ414905">
    <property type="protein sequence ID" value="KOC59585.1"/>
    <property type="molecule type" value="Genomic_DNA"/>
</dbReference>
<organism evidence="1 2">
    <name type="scientific">Habropoda laboriosa</name>
    <dbReference type="NCBI Taxonomy" id="597456"/>
    <lineage>
        <taxon>Eukaryota</taxon>
        <taxon>Metazoa</taxon>
        <taxon>Ecdysozoa</taxon>
        <taxon>Arthropoda</taxon>
        <taxon>Hexapoda</taxon>
        <taxon>Insecta</taxon>
        <taxon>Pterygota</taxon>
        <taxon>Neoptera</taxon>
        <taxon>Endopterygota</taxon>
        <taxon>Hymenoptera</taxon>
        <taxon>Apocrita</taxon>
        <taxon>Aculeata</taxon>
        <taxon>Apoidea</taxon>
        <taxon>Anthophila</taxon>
        <taxon>Apidae</taxon>
        <taxon>Habropoda</taxon>
    </lineage>
</organism>
<dbReference type="AlphaFoldDB" id="A0A0L7QLU8"/>
<sequence length="58" mass="6851">MQENYKNSLRLNESKFRLTTSLLTSANNLHLKIIATVRNPRGITDYLNEEECKSRRIR</sequence>
<evidence type="ECO:0000313" key="2">
    <source>
        <dbReference type="Proteomes" id="UP000053825"/>
    </source>
</evidence>
<gene>
    <name evidence="1" type="ORF">WH47_11327</name>
</gene>
<dbReference type="Proteomes" id="UP000053825">
    <property type="component" value="Unassembled WGS sequence"/>
</dbReference>
<accession>A0A0L7QLU8</accession>
<reference evidence="1 2" key="1">
    <citation type="submission" date="2015-07" db="EMBL/GenBank/DDBJ databases">
        <title>The genome of Habropoda laboriosa.</title>
        <authorList>
            <person name="Pan H."/>
            <person name="Kapheim K."/>
        </authorList>
    </citation>
    <scope>NUCLEOTIDE SEQUENCE [LARGE SCALE GENOMIC DNA]</scope>
    <source>
        <strain evidence="1">0110345459</strain>
    </source>
</reference>
<keyword evidence="2" id="KW-1185">Reference proteome</keyword>
<proteinExistence type="predicted"/>
<protein>
    <submittedName>
        <fullName evidence="1">Uncharacterized protein</fullName>
    </submittedName>
</protein>